<dbReference type="InterPro" id="IPR007844">
    <property type="entry name" value="AsmA"/>
</dbReference>
<dbReference type="InterPro" id="IPR052894">
    <property type="entry name" value="AsmA-related"/>
</dbReference>
<evidence type="ECO:0000313" key="5">
    <source>
        <dbReference type="EMBL" id="MBM2354276.1"/>
    </source>
</evidence>
<feature type="coiled-coil region" evidence="1">
    <location>
        <begin position="597"/>
        <end position="624"/>
    </location>
</feature>
<dbReference type="PANTHER" id="PTHR30441:SF4">
    <property type="entry name" value="PROTEIN ASMA"/>
    <property type="match status" value="1"/>
</dbReference>
<dbReference type="AlphaFoldDB" id="A0A9Q2NGM4"/>
<gene>
    <name evidence="5" type="ORF">JQX14_06995</name>
</gene>
<dbReference type="GO" id="GO:0090313">
    <property type="term" value="P:regulation of protein targeting to membrane"/>
    <property type="evidence" value="ECO:0007669"/>
    <property type="project" value="TreeGrafter"/>
</dbReference>
<keyword evidence="3" id="KW-0812">Transmembrane</keyword>
<feature type="domain" description="AsmA" evidence="4">
    <location>
        <begin position="7"/>
        <end position="206"/>
    </location>
</feature>
<keyword evidence="3" id="KW-0472">Membrane</keyword>
<keyword evidence="1" id="KW-0175">Coiled coil</keyword>
<proteinExistence type="predicted"/>
<protein>
    <submittedName>
        <fullName evidence="5">AsmA family protein</fullName>
    </submittedName>
</protein>
<feature type="compositionally biased region" description="Low complexity" evidence="2">
    <location>
        <begin position="344"/>
        <end position="353"/>
    </location>
</feature>
<feature type="region of interest" description="Disordered" evidence="2">
    <location>
        <begin position="332"/>
        <end position="356"/>
    </location>
</feature>
<dbReference type="GO" id="GO:0005886">
    <property type="term" value="C:plasma membrane"/>
    <property type="evidence" value="ECO:0007669"/>
    <property type="project" value="TreeGrafter"/>
</dbReference>
<accession>A0A9Q2NGM4</accession>
<keyword evidence="3" id="KW-1133">Transmembrane helix</keyword>
<dbReference type="Pfam" id="PF05170">
    <property type="entry name" value="AsmA"/>
    <property type="match status" value="2"/>
</dbReference>
<evidence type="ECO:0000256" key="1">
    <source>
        <dbReference type="SAM" id="Coils"/>
    </source>
</evidence>
<name>A0A9Q2NGM4_9RHOB</name>
<reference evidence="5" key="1">
    <citation type="submission" date="2021-01" db="EMBL/GenBank/DDBJ databases">
        <title>Diatom-associated Roseobacters Show Island Model of Population Structure.</title>
        <authorList>
            <person name="Qu L."/>
            <person name="Feng X."/>
            <person name="Chen Y."/>
            <person name="Li L."/>
            <person name="Wang X."/>
            <person name="Hu Z."/>
            <person name="Wang H."/>
            <person name="Luo H."/>
        </authorList>
    </citation>
    <scope>NUCLEOTIDE SEQUENCE</scope>
    <source>
        <strain evidence="5">SM26-45</strain>
    </source>
</reference>
<feature type="transmembrane region" description="Helical" evidence="3">
    <location>
        <begin position="7"/>
        <end position="25"/>
    </location>
</feature>
<evidence type="ECO:0000259" key="4">
    <source>
        <dbReference type="Pfam" id="PF05170"/>
    </source>
</evidence>
<dbReference type="RefSeq" id="WP_231033323.1">
    <property type="nucleotide sequence ID" value="NZ_JAJNGX010000003.1"/>
</dbReference>
<evidence type="ECO:0000256" key="3">
    <source>
        <dbReference type="SAM" id="Phobius"/>
    </source>
</evidence>
<organism evidence="5 6">
    <name type="scientific">Pseudosulfitobacter pseudonitzschiae</name>
    <dbReference type="NCBI Taxonomy" id="1402135"/>
    <lineage>
        <taxon>Bacteria</taxon>
        <taxon>Pseudomonadati</taxon>
        <taxon>Pseudomonadota</taxon>
        <taxon>Alphaproteobacteria</taxon>
        <taxon>Rhodobacterales</taxon>
        <taxon>Roseobacteraceae</taxon>
        <taxon>Pseudosulfitobacter</taxon>
    </lineage>
</organism>
<evidence type="ECO:0000313" key="6">
    <source>
        <dbReference type="Proteomes" id="UP000809337"/>
    </source>
</evidence>
<sequence length="650" mass="67296">MKWIGRLIGLIVLIVVVAGVSLFFLPADRIARIAADQIRNATGRDVTISGDVSLSIWPVLGASVGSIEIGNAKWSEQGPMLTAQNAAIGVDAAALLSGEIRITNIAATSPTIRLEQRKDGRASWQFTDASGAATIETQTSPDTAPRPFSIQKMNITDATLIYDAEGADLVQYDGVDLALDWPERAGSADIRATVRPAGEAVKVNATIGAFAGFLAGQVQPVTLQLSAGKGTVSLDGRASTAGEVAGKLTLDVPDTSAFMQALGAGAVDLPQGLGHSIDMTSDVTLTKDRRLSLRELVADLGGNRLTGAADISLNGTPQVNAQLNAGALDLTGVTGTGENSPGGSSDSASDSAATGWPKDRVDASGLAAFNGEIALRASSVDLGSFKLGATRALLTNDNSRAVFDLREVDAYEGTITGQFIMNNRSGLSVGGKLFANGISMQPLLNDALGLTRLTGGADAELNFLGSGNTVDAIMKSLSGSGAIAIGKGTIQGIDLDKLMRSGATGSGTTVFDSLGATFNMEAGDLRNDDLLFTLASYQARGKGRIGLGQQDMDYTFTPIALNANEGNGIAIPVRITGPWSNLRIIPDIEAAIDLNLGAKKEELKDAAEAKLKAAVEEKLGVKAEDGQSVEDAAKAKAKEKIAKELLKIFK</sequence>
<dbReference type="Proteomes" id="UP000809337">
    <property type="component" value="Unassembled WGS sequence"/>
</dbReference>
<dbReference type="EMBL" id="JAFBWN010000003">
    <property type="protein sequence ID" value="MBM2354276.1"/>
    <property type="molecule type" value="Genomic_DNA"/>
</dbReference>
<dbReference type="PANTHER" id="PTHR30441">
    <property type="entry name" value="DUF748 DOMAIN-CONTAINING PROTEIN"/>
    <property type="match status" value="1"/>
</dbReference>
<feature type="domain" description="AsmA" evidence="4">
    <location>
        <begin position="302"/>
        <end position="529"/>
    </location>
</feature>
<evidence type="ECO:0000256" key="2">
    <source>
        <dbReference type="SAM" id="MobiDB-lite"/>
    </source>
</evidence>
<comment type="caution">
    <text evidence="5">The sequence shown here is derived from an EMBL/GenBank/DDBJ whole genome shotgun (WGS) entry which is preliminary data.</text>
</comment>